<organism evidence="1 2">
    <name type="scientific">Bordetella genomosp. 9</name>
    <dbReference type="NCBI Taxonomy" id="1416803"/>
    <lineage>
        <taxon>Bacteria</taxon>
        <taxon>Pseudomonadati</taxon>
        <taxon>Pseudomonadota</taxon>
        <taxon>Betaproteobacteria</taxon>
        <taxon>Burkholderiales</taxon>
        <taxon>Alcaligenaceae</taxon>
        <taxon>Bordetella</taxon>
    </lineage>
</organism>
<dbReference type="AlphaFoldDB" id="A0A1W6YZ26"/>
<evidence type="ECO:0000313" key="1">
    <source>
        <dbReference type="EMBL" id="ARP86357.1"/>
    </source>
</evidence>
<reference evidence="1 2" key="1">
    <citation type="submission" date="2017-05" db="EMBL/GenBank/DDBJ databases">
        <title>Complete and WGS of Bordetella genogroups.</title>
        <authorList>
            <person name="Spilker T."/>
            <person name="LiPuma J."/>
        </authorList>
    </citation>
    <scope>NUCLEOTIDE SEQUENCE [LARGE SCALE GENOMIC DNA]</scope>
    <source>
        <strain evidence="1 2">AU17164</strain>
    </source>
</reference>
<keyword evidence="2" id="KW-1185">Reference proteome</keyword>
<proteinExistence type="predicted"/>
<name>A0A1W6YZ26_9BORD</name>
<accession>A0A1W6YZ26</accession>
<dbReference type="EMBL" id="CP021109">
    <property type="protein sequence ID" value="ARP86357.1"/>
    <property type="molecule type" value="Genomic_DNA"/>
</dbReference>
<sequence length="60" mass="6497">MKDRDHEEAMAELFRSDPELAAAVLSAVELDGDHAELAIIRRQLAKAGGLAPKGRTETQP</sequence>
<dbReference type="Proteomes" id="UP000194139">
    <property type="component" value="Chromosome"/>
</dbReference>
<evidence type="ECO:0008006" key="3">
    <source>
        <dbReference type="Google" id="ProtNLM"/>
    </source>
</evidence>
<gene>
    <name evidence="1" type="ORF">CAL13_09200</name>
</gene>
<dbReference type="RefSeq" id="WP_081336731.1">
    <property type="nucleotide sequence ID" value="NZ_CP021109.1"/>
</dbReference>
<evidence type="ECO:0000313" key="2">
    <source>
        <dbReference type="Proteomes" id="UP000194139"/>
    </source>
</evidence>
<protein>
    <recommendedName>
        <fullName evidence="3">Addiction module antidote protein</fullName>
    </recommendedName>
</protein>